<evidence type="ECO:0000256" key="4">
    <source>
        <dbReference type="PROSITE-ProRule" id="PRU00433"/>
    </source>
</evidence>
<dbReference type="InterPro" id="IPR036909">
    <property type="entry name" value="Cyt_c-like_dom_sf"/>
</dbReference>
<dbReference type="Proteomes" id="UP000320314">
    <property type="component" value="Unassembled WGS sequence"/>
</dbReference>
<comment type="caution">
    <text evidence="6">The sequence shown here is derived from an EMBL/GenBank/DDBJ whole genome shotgun (WGS) entry which is preliminary data.</text>
</comment>
<protein>
    <submittedName>
        <fullName evidence="6">C-type cytochrome</fullName>
    </submittedName>
</protein>
<dbReference type="PANTHER" id="PTHR35008">
    <property type="entry name" value="BLL4482 PROTEIN-RELATED"/>
    <property type="match status" value="1"/>
</dbReference>
<reference evidence="6 7" key="1">
    <citation type="submission" date="2019-06" db="EMBL/GenBank/DDBJ databases">
        <authorList>
            <person name="Li M."/>
        </authorList>
    </citation>
    <scope>NUCLEOTIDE SEQUENCE [LARGE SCALE GENOMIC DNA]</scope>
    <source>
        <strain evidence="6 7">BGMRC6574</strain>
    </source>
</reference>
<dbReference type="GO" id="GO:0009055">
    <property type="term" value="F:electron transfer activity"/>
    <property type="evidence" value="ECO:0007669"/>
    <property type="project" value="InterPro"/>
</dbReference>
<feature type="domain" description="Cytochrome c" evidence="5">
    <location>
        <begin position="190"/>
        <end position="299"/>
    </location>
</feature>
<dbReference type="GO" id="GO:0046872">
    <property type="term" value="F:metal ion binding"/>
    <property type="evidence" value="ECO:0007669"/>
    <property type="project" value="UniProtKB-KW"/>
</dbReference>
<evidence type="ECO:0000256" key="2">
    <source>
        <dbReference type="ARBA" id="ARBA00022723"/>
    </source>
</evidence>
<dbReference type="GO" id="GO:0020037">
    <property type="term" value="F:heme binding"/>
    <property type="evidence" value="ECO:0007669"/>
    <property type="project" value="InterPro"/>
</dbReference>
<accession>A0A506U2W1</accession>
<sequence>MRKVLLAVLVVIVVVAVSGWVASGPRPLDASLVASAGKGDAKAGETMFWAGGCAGCHAGKNAKGDDLLKLGGGQKLDTAFGLFVTPNISPDPEHGIGKWSFAQFANAVKRGIGPDGKHLYPAFPYPDYERMRVKDVADLWAYMKTLPKVQTDPPGNSVPFPFNIRRGIGLWKRAFLHPKPVVALATDADAELKRGRYLVEGPGHCGACHTPRDSAGGSDYDQWLAGGPNPDGKGKIPNITPSKAGIGSWSKSDIVYFLESGFTPSYDTVGGSMVAVQNDIAHLPKSDREAIAAYLKAVPALPPKSDD</sequence>
<dbReference type="SUPFAM" id="SSF46626">
    <property type="entry name" value="Cytochrome c"/>
    <property type="match status" value="2"/>
</dbReference>
<evidence type="ECO:0000256" key="1">
    <source>
        <dbReference type="ARBA" id="ARBA00022617"/>
    </source>
</evidence>
<evidence type="ECO:0000256" key="3">
    <source>
        <dbReference type="ARBA" id="ARBA00023004"/>
    </source>
</evidence>
<dbReference type="RefSeq" id="WP_141167203.1">
    <property type="nucleotide sequence ID" value="NZ_VHLH01000020.1"/>
</dbReference>
<evidence type="ECO:0000313" key="7">
    <source>
        <dbReference type="Proteomes" id="UP000320314"/>
    </source>
</evidence>
<dbReference type="Pfam" id="PF00034">
    <property type="entry name" value="Cytochrom_C"/>
    <property type="match status" value="1"/>
</dbReference>
<keyword evidence="3 4" id="KW-0408">Iron</keyword>
<evidence type="ECO:0000313" key="6">
    <source>
        <dbReference type="EMBL" id="TPW27611.1"/>
    </source>
</evidence>
<dbReference type="Gene3D" id="1.10.760.10">
    <property type="entry name" value="Cytochrome c-like domain"/>
    <property type="match status" value="2"/>
</dbReference>
<evidence type="ECO:0000259" key="5">
    <source>
        <dbReference type="PROSITE" id="PS51007"/>
    </source>
</evidence>
<dbReference type="InterPro" id="IPR009056">
    <property type="entry name" value="Cyt_c-like_dom"/>
</dbReference>
<name>A0A506U2W1_9HYPH</name>
<dbReference type="PROSITE" id="PS51007">
    <property type="entry name" value="CYTC"/>
    <property type="match status" value="2"/>
</dbReference>
<dbReference type="OrthoDB" id="9811281at2"/>
<dbReference type="PANTHER" id="PTHR35008:SF8">
    <property type="entry name" value="ALCOHOL DEHYDROGENASE CYTOCHROME C SUBUNIT"/>
    <property type="match status" value="1"/>
</dbReference>
<feature type="domain" description="Cytochrome c" evidence="5">
    <location>
        <begin position="39"/>
        <end position="147"/>
    </location>
</feature>
<dbReference type="InterPro" id="IPR051459">
    <property type="entry name" value="Cytochrome_c-type_DH"/>
</dbReference>
<organism evidence="6 7">
    <name type="scientific">Pararhizobium mangrovi</name>
    <dbReference type="NCBI Taxonomy" id="2590452"/>
    <lineage>
        <taxon>Bacteria</taxon>
        <taxon>Pseudomonadati</taxon>
        <taxon>Pseudomonadota</taxon>
        <taxon>Alphaproteobacteria</taxon>
        <taxon>Hyphomicrobiales</taxon>
        <taxon>Rhizobiaceae</taxon>
        <taxon>Rhizobium/Agrobacterium group</taxon>
        <taxon>Pararhizobium</taxon>
    </lineage>
</organism>
<keyword evidence="2 4" id="KW-0479">Metal-binding</keyword>
<gene>
    <name evidence="6" type="ORF">FJU11_11420</name>
</gene>
<dbReference type="EMBL" id="VHLH01000020">
    <property type="protein sequence ID" value="TPW27611.1"/>
    <property type="molecule type" value="Genomic_DNA"/>
</dbReference>
<dbReference type="AlphaFoldDB" id="A0A506U2W1"/>
<keyword evidence="7" id="KW-1185">Reference proteome</keyword>
<keyword evidence="1 4" id="KW-0349">Heme</keyword>
<proteinExistence type="predicted"/>